<comment type="caution">
    <text evidence="2">The sequence shown here is derived from an EMBL/GenBank/DDBJ whole genome shotgun (WGS) entry which is preliminary data.</text>
</comment>
<name>A0A2N1MWT9_9GLOM</name>
<organism evidence="2 3">
    <name type="scientific">Rhizophagus irregularis</name>
    <dbReference type="NCBI Taxonomy" id="588596"/>
    <lineage>
        <taxon>Eukaryota</taxon>
        <taxon>Fungi</taxon>
        <taxon>Fungi incertae sedis</taxon>
        <taxon>Mucoromycota</taxon>
        <taxon>Glomeromycotina</taxon>
        <taxon>Glomeromycetes</taxon>
        <taxon>Glomerales</taxon>
        <taxon>Glomeraceae</taxon>
        <taxon>Rhizophagus</taxon>
    </lineage>
</organism>
<gene>
    <name evidence="2" type="ORF">RhiirC2_853109</name>
</gene>
<protein>
    <submittedName>
        <fullName evidence="2">Uncharacterized protein</fullName>
    </submittedName>
</protein>
<feature type="region of interest" description="Disordered" evidence="1">
    <location>
        <begin position="1"/>
        <end position="57"/>
    </location>
</feature>
<feature type="compositionally biased region" description="Low complexity" evidence="1">
    <location>
        <begin position="1"/>
        <end position="27"/>
    </location>
</feature>
<dbReference type="VEuPathDB" id="FungiDB:FUN_024958"/>
<evidence type="ECO:0000313" key="2">
    <source>
        <dbReference type="EMBL" id="PKK66134.1"/>
    </source>
</evidence>
<reference evidence="2 3" key="1">
    <citation type="submission" date="2016-04" db="EMBL/GenBank/DDBJ databases">
        <title>Genome analyses suggest a sexual origin of heterokaryosis in a supposedly ancient asexual fungus.</title>
        <authorList>
            <person name="Ropars J."/>
            <person name="Sedzielewska K."/>
            <person name="Noel J."/>
            <person name="Charron P."/>
            <person name="Farinelli L."/>
            <person name="Marton T."/>
            <person name="Kruger M."/>
            <person name="Pelin A."/>
            <person name="Brachmann A."/>
            <person name="Corradi N."/>
        </authorList>
    </citation>
    <scope>NUCLEOTIDE SEQUENCE [LARGE SCALE GENOMIC DNA]</scope>
    <source>
        <strain evidence="2 3">C2</strain>
    </source>
</reference>
<reference evidence="2 3" key="2">
    <citation type="submission" date="2017-10" db="EMBL/GenBank/DDBJ databases">
        <title>Extensive intraspecific genome diversity in a model arbuscular mycorrhizal fungus.</title>
        <authorList>
            <person name="Chen E.C.H."/>
            <person name="Morin E."/>
            <person name="Baudet D."/>
            <person name="Noel J."/>
            <person name="Ndikumana S."/>
            <person name="Charron P."/>
            <person name="St-Onge C."/>
            <person name="Giorgi J."/>
            <person name="Grigoriev I.V."/>
            <person name="Roux C."/>
            <person name="Martin F.M."/>
            <person name="Corradi N."/>
        </authorList>
    </citation>
    <scope>NUCLEOTIDE SEQUENCE [LARGE SCALE GENOMIC DNA]</scope>
    <source>
        <strain evidence="2 3">C2</strain>
    </source>
</reference>
<sequence length="146" mass="16055">MSTNSDTSSTSNNNTSSQTQPSNSNDNVYKGVNDQGNKWTHRGDSVAPGGSFRYSNNDGSYYYQNPNAGSKTGNTQIAFEFTSTKKETDVDVMISTENNFGESKNLGKAATISIKRSLFSQVVDLKYFDDMNEDLLPTKLTNTCRT</sequence>
<evidence type="ECO:0000256" key="1">
    <source>
        <dbReference type="SAM" id="MobiDB-lite"/>
    </source>
</evidence>
<evidence type="ECO:0000313" key="3">
    <source>
        <dbReference type="Proteomes" id="UP000233469"/>
    </source>
</evidence>
<dbReference type="VEuPathDB" id="FungiDB:RhiirA1_423060"/>
<dbReference type="Proteomes" id="UP000233469">
    <property type="component" value="Unassembled WGS sequence"/>
</dbReference>
<accession>A0A2N1MWT9</accession>
<dbReference type="AlphaFoldDB" id="A0A2N1MWT9"/>
<dbReference type="EMBL" id="LLXL01001140">
    <property type="protein sequence ID" value="PKK66134.1"/>
    <property type="molecule type" value="Genomic_DNA"/>
</dbReference>
<proteinExistence type="predicted"/>
<dbReference type="OrthoDB" id="10358940at2759"/>